<dbReference type="CDD" id="cd01659">
    <property type="entry name" value="TRX_superfamily"/>
    <property type="match status" value="1"/>
</dbReference>
<dbReference type="RefSeq" id="WP_146250408.1">
    <property type="nucleotide sequence ID" value="NZ_QKZV01000003.1"/>
</dbReference>
<dbReference type="EMBL" id="QKZV01000003">
    <property type="protein sequence ID" value="PZX63740.1"/>
    <property type="molecule type" value="Genomic_DNA"/>
</dbReference>
<name>A0A2W7RZ42_9BACT</name>
<dbReference type="AlphaFoldDB" id="A0A2W7RZ42"/>
<evidence type="ECO:0000259" key="2">
    <source>
        <dbReference type="PROSITE" id="PS51352"/>
    </source>
</evidence>
<feature type="domain" description="Thioredoxin" evidence="2">
    <location>
        <begin position="30"/>
        <end position="168"/>
    </location>
</feature>
<dbReference type="Gene3D" id="3.40.30.10">
    <property type="entry name" value="Glutaredoxin"/>
    <property type="match status" value="1"/>
</dbReference>
<gene>
    <name evidence="3" type="ORF">LX80_01398</name>
</gene>
<feature type="chain" id="PRO_5015855280" evidence="1">
    <location>
        <begin position="21"/>
        <end position="168"/>
    </location>
</feature>
<keyword evidence="1" id="KW-0732">Signal</keyword>
<dbReference type="InterPro" id="IPR013766">
    <property type="entry name" value="Thioredoxin_domain"/>
</dbReference>
<dbReference type="InterPro" id="IPR036249">
    <property type="entry name" value="Thioredoxin-like_sf"/>
</dbReference>
<keyword evidence="4" id="KW-1185">Reference proteome</keyword>
<protein>
    <submittedName>
        <fullName evidence="3">Cytochrome oxidase Cu insertion factor (SCO1/SenC/PrrC family)</fullName>
    </submittedName>
</protein>
<evidence type="ECO:0000256" key="1">
    <source>
        <dbReference type="SAM" id="SignalP"/>
    </source>
</evidence>
<dbReference type="OrthoDB" id="662072at2"/>
<feature type="signal peptide" evidence="1">
    <location>
        <begin position="1"/>
        <end position="20"/>
    </location>
</feature>
<dbReference type="Proteomes" id="UP000249720">
    <property type="component" value="Unassembled WGS sequence"/>
</dbReference>
<sequence length="168" mass="19652">MKQLLIAFTMICLYPIMANAQQNNDSLPPYLKNPTIPSFQILTTDSTWFTNRSIPKNIPVAIVYFSPECGHCQYEAKELNKKMDSLSNIFFVWVSYHPFPDIKKFYYEYGLSKYKNIVAGRDPQYFIPAFYKVEFTPYIALYNKQGKFVKEFRQGASPQEIMEALHLN</sequence>
<organism evidence="3 4">
    <name type="scientific">Hydrotalea sandarakina</name>
    <dbReference type="NCBI Taxonomy" id="1004304"/>
    <lineage>
        <taxon>Bacteria</taxon>
        <taxon>Pseudomonadati</taxon>
        <taxon>Bacteroidota</taxon>
        <taxon>Chitinophagia</taxon>
        <taxon>Chitinophagales</taxon>
        <taxon>Chitinophagaceae</taxon>
        <taxon>Hydrotalea</taxon>
    </lineage>
</organism>
<comment type="caution">
    <text evidence="3">The sequence shown here is derived from an EMBL/GenBank/DDBJ whole genome shotgun (WGS) entry which is preliminary data.</text>
</comment>
<evidence type="ECO:0000313" key="3">
    <source>
        <dbReference type="EMBL" id="PZX63740.1"/>
    </source>
</evidence>
<dbReference type="SUPFAM" id="SSF52833">
    <property type="entry name" value="Thioredoxin-like"/>
    <property type="match status" value="1"/>
</dbReference>
<accession>A0A2W7RZ42</accession>
<dbReference type="PROSITE" id="PS51352">
    <property type="entry name" value="THIOREDOXIN_2"/>
    <property type="match status" value="1"/>
</dbReference>
<evidence type="ECO:0000313" key="4">
    <source>
        <dbReference type="Proteomes" id="UP000249720"/>
    </source>
</evidence>
<reference evidence="3 4" key="1">
    <citation type="submission" date="2018-06" db="EMBL/GenBank/DDBJ databases">
        <title>Genomic Encyclopedia of Archaeal and Bacterial Type Strains, Phase II (KMG-II): from individual species to whole genera.</title>
        <authorList>
            <person name="Goeker M."/>
        </authorList>
    </citation>
    <scope>NUCLEOTIDE SEQUENCE [LARGE SCALE GENOMIC DNA]</scope>
    <source>
        <strain evidence="3 4">DSM 23241</strain>
    </source>
</reference>
<proteinExistence type="predicted"/>